<keyword evidence="4" id="KW-0812">Transmembrane</keyword>
<dbReference type="EMBL" id="CP042435">
    <property type="protein sequence ID" value="QEC67956.1"/>
    <property type="molecule type" value="Genomic_DNA"/>
</dbReference>
<evidence type="ECO:0000256" key="3">
    <source>
        <dbReference type="PIRSR" id="PIRSR603782-2"/>
    </source>
</evidence>
<keyword evidence="2" id="KW-0479">Metal-binding</keyword>
<dbReference type="PANTHER" id="PTHR12151:SF25">
    <property type="entry name" value="LINALOOL DEHYDRATASE_ISOMERASE DOMAIN-CONTAINING PROTEIN"/>
    <property type="match status" value="1"/>
</dbReference>
<dbReference type="KEGG" id="pgin:FRZ67_11830"/>
<proteinExistence type="inferred from homology"/>
<dbReference type="SUPFAM" id="SSF52833">
    <property type="entry name" value="Thioredoxin-like"/>
    <property type="match status" value="1"/>
</dbReference>
<keyword evidence="3" id="KW-1015">Disulfide bond</keyword>
<keyword evidence="6" id="KW-1185">Reference proteome</keyword>
<evidence type="ECO:0000313" key="6">
    <source>
        <dbReference type="Proteomes" id="UP000321533"/>
    </source>
</evidence>
<feature type="transmembrane region" description="Helical" evidence="4">
    <location>
        <begin position="242"/>
        <end position="263"/>
    </location>
</feature>
<dbReference type="RefSeq" id="WP_147189763.1">
    <property type="nucleotide sequence ID" value="NZ_CP042435.1"/>
</dbReference>
<dbReference type="Proteomes" id="UP000321533">
    <property type="component" value="Chromosome"/>
</dbReference>
<protein>
    <submittedName>
        <fullName evidence="5">SCO family protein</fullName>
    </submittedName>
</protein>
<feature type="disulfide bond" description="Redox-active" evidence="3">
    <location>
        <begin position="92"/>
        <end position="96"/>
    </location>
</feature>
<dbReference type="AlphaFoldDB" id="A0A5B8VBB2"/>
<feature type="binding site" evidence="2">
    <location>
        <position position="191"/>
    </location>
    <ligand>
        <name>Cu cation</name>
        <dbReference type="ChEBI" id="CHEBI:23378"/>
    </ligand>
</feature>
<keyword evidence="4" id="KW-0472">Membrane</keyword>
<reference evidence="5 6" key="1">
    <citation type="journal article" date="2016" name="Int. J. Syst. Evol. Microbiol.">
        <title>Panacibacter ginsenosidivorans gen. nov., sp. nov., with ginsenoside converting activity isolated from soil of a ginseng field.</title>
        <authorList>
            <person name="Siddiqi M.Z."/>
            <person name="Muhammad Shafi S."/>
            <person name="Choi K.D."/>
            <person name="Im W.T."/>
        </authorList>
    </citation>
    <scope>NUCLEOTIDE SEQUENCE [LARGE SCALE GENOMIC DNA]</scope>
    <source>
        <strain evidence="5 6">Gsoil1550</strain>
    </source>
</reference>
<dbReference type="GO" id="GO:0046872">
    <property type="term" value="F:metal ion binding"/>
    <property type="evidence" value="ECO:0007669"/>
    <property type="project" value="UniProtKB-KW"/>
</dbReference>
<evidence type="ECO:0000256" key="2">
    <source>
        <dbReference type="PIRSR" id="PIRSR603782-1"/>
    </source>
</evidence>
<name>A0A5B8VBB2_9BACT</name>
<keyword evidence="4" id="KW-1133">Transmembrane helix</keyword>
<sequence>MNKKALLAICIAVLIPLISYLLVKDAGDNAVVMPRHYLPDSVVTSVNDGKITTDTAWHKVADIKLLNQLGDTVNLYDIKGKVIVADFIFTSCASVCPKLTANMVKMQQSFIKGGDPMKKIDTSIVQFLSFTIDPDRDSVAKLKQYADHFGVNSDNWWLLTGSKDSIYNFIFQQLKVDKYEEDGPLDPDFAHTTRFVLLDKDFNVRGFYNGLDSSSLGQLSQDVGLLMLEKATNPEPLPFDPLQMGVFFAITLIIVVVIISILFKKRSPNNS</sequence>
<accession>A0A5B8VBB2</accession>
<keyword evidence="2" id="KW-0186">Copper</keyword>
<dbReference type="Pfam" id="PF02630">
    <property type="entry name" value="SCO1-SenC"/>
    <property type="match status" value="1"/>
</dbReference>
<evidence type="ECO:0000256" key="4">
    <source>
        <dbReference type="SAM" id="Phobius"/>
    </source>
</evidence>
<dbReference type="InterPro" id="IPR003782">
    <property type="entry name" value="SCO1/SenC"/>
</dbReference>
<dbReference type="CDD" id="cd02968">
    <property type="entry name" value="SCO"/>
    <property type="match status" value="1"/>
</dbReference>
<dbReference type="PANTHER" id="PTHR12151">
    <property type="entry name" value="ELECTRON TRANSPORT PROTIN SCO1/SENC FAMILY MEMBER"/>
    <property type="match status" value="1"/>
</dbReference>
<evidence type="ECO:0000256" key="1">
    <source>
        <dbReference type="ARBA" id="ARBA00010996"/>
    </source>
</evidence>
<dbReference type="Gene3D" id="3.40.30.10">
    <property type="entry name" value="Glutaredoxin"/>
    <property type="match status" value="1"/>
</dbReference>
<dbReference type="InterPro" id="IPR036249">
    <property type="entry name" value="Thioredoxin-like_sf"/>
</dbReference>
<feature type="binding site" evidence="2">
    <location>
        <position position="96"/>
    </location>
    <ligand>
        <name>Cu cation</name>
        <dbReference type="ChEBI" id="CHEBI:23378"/>
    </ligand>
</feature>
<evidence type="ECO:0000313" key="5">
    <source>
        <dbReference type="EMBL" id="QEC67956.1"/>
    </source>
</evidence>
<comment type="similarity">
    <text evidence="1">Belongs to the SCO1/2 family.</text>
</comment>
<organism evidence="5 6">
    <name type="scientific">Panacibacter ginsenosidivorans</name>
    <dbReference type="NCBI Taxonomy" id="1813871"/>
    <lineage>
        <taxon>Bacteria</taxon>
        <taxon>Pseudomonadati</taxon>
        <taxon>Bacteroidota</taxon>
        <taxon>Chitinophagia</taxon>
        <taxon>Chitinophagales</taxon>
        <taxon>Chitinophagaceae</taxon>
        <taxon>Panacibacter</taxon>
    </lineage>
</organism>
<dbReference type="OrthoDB" id="9811998at2"/>
<gene>
    <name evidence="5" type="ORF">FRZ67_11830</name>
</gene>
<feature type="binding site" evidence="2">
    <location>
        <position position="92"/>
    </location>
    <ligand>
        <name>Cu cation</name>
        <dbReference type="ChEBI" id="CHEBI:23378"/>
    </ligand>
</feature>